<dbReference type="GeneID" id="91011501"/>
<keyword evidence="1" id="KW-1133">Transmembrane helix</keyword>
<sequence length="70" mass="7374">MDRKHYINKFGWEAVSTLSLTILGAALVGMLLTDQVRVTFGVSAAGIGAALLGASITVRASLEAKEDTHE</sequence>
<feature type="transmembrane region" description="Helical" evidence="1">
    <location>
        <begin position="38"/>
        <end position="58"/>
    </location>
</feature>
<gene>
    <name evidence="2" type="ORF">SR933_15040</name>
</gene>
<evidence type="ECO:0000256" key="1">
    <source>
        <dbReference type="SAM" id="Phobius"/>
    </source>
</evidence>
<dbReference type="Proteomes" id="UP001322512">
    <property type="component" value="Chromosome"/>
</dbReference>
<evidence type="ECO:0000313" key="3">
    <source>
        <dbReference type="Proteomes" id="UP001322512"/>
    </source>
</evidence>
<feature type="transmembrane region" description="Helical" evidence="1">
    <location>
        <begin position="12"/>
        <end position="32"/>
    </location>
</feature>
<protein>
    <submittedName>
        <fullName evidence="2">Uncharacterized protein</fullName>
    </submittedName>
</protein>
<organism evidence="2 3">
    <name type="scientific">Halomonas elongata (strain ATCC 33173 / DSM 2581 / NBRC 15536 / NCIMB 2198 / 1H9)</name>
    <dbReference type="NCBI Taxonomy" id="768066"/>
    <lineage>
        <taxon>Bacteria</taxon>
        <taxon>Pseudomonadati</taxon>
        <taxon>Pseudomonadota</taxon>
        <taxon>Gammaproteobacteria</taxon>
        <taxon>Oceanospirillales</taxon>
        <taxon>Halomonadaceae</taxon>
        <taxon>Halomonas</taxon>
    </lineage>
</organism>
<reference evidence="2 3" key="1">
    <citation type="submission" date="2023-11" db="EMBL/GenBank/DDBJ databases">
        <title>MicrobeMod: A computational toolkit for identifying prokaryotic methylation and restriction-modification with nanopore sequencing.</title>
        <authorList>
            <person name="Crits-Christoph A."/>
            <person name="Kang S.C."/>
            <person name="Lee H."/>
            <person name="Ostrov N."/>
        </authorList>
    </citation>
    <scope>NUCLEOTIDE SEQUENCE [LARGE SCALE GENOMIC DNA]</scope>
    <source>
        <strain evidence="2 3">ATCC 33173</strain>
    </source>
</reference>
<dbReference type="RefSeq" id="WP_041602226.1">
    <property type="nucleotide sequence ID" value="NC_014532.2"/>
</dbReference>
<keyword evidence="1" id="KW-0472">Membrane</keyword>
<name>A0ABZ0T9D5_HALED</name>
<dbReference type="EMBL" id="CP139472">
    <property type="protein sequence ID" value="WPU46554.1"/>
    <property type="molecule type" value="Genomic_DNA"/>
</dbReference>
<keyword evidence="3" id="KW-1185">Reference proteome</keyword>
<keyword evidence="1" id="KW-0812">Transmembrane</keyword>
<evidence type="ECO:0000313" key="2">
    <source>
        <dbReference type="EMBL" id="WPU46554.1"/>
    </source>
</evidence>
<proteinExistence type="predicted"/>
<accession>A0ABZ0T9D5</accession>